<dbReference type="RefSeq" id="WP_025803599.1">
    <property type="nucleotide sequence ID" value="NZ_CP053842.1"/>
</dbReference>
<evidence type="ECO:0000313" key="2">
    <source>
        <dbReference type="EMBL" id="QOQ87239.1"/>
    </source>
</evidence>
<sequence length="582" mass="67230">MKKSLILLNLLFINSFAVDIISKEIINSDNSYVSSQCYTKTIDEDNPKIISNPCFTCHSLNKEPNFTYEDYDVQESYDFPLPATKNPFTNLFVDRSEDIAKISDDEILKYVKTDNYKDENGEIILAKKLKNLDKSWDYNKNGIWDGYIPDCEYSFDNEGFDRTKDGGYTGWRAFGYYPFLGTFWPTNGNTDDVLIRLPEIFTQDENAKFDLEIYKINLLIVESLIKQESVKTFDIDESKYGVDLNQNGKFDIANEIVFKWNKPDYDLMNEKLSNFSMSYVGLAKNLLIENEVNIAPGLYPVGTEFLHSVRYIDVNGDKTGMAKRMKELRYGVKSYWQSYGDLSDTGAAVVKEKSDFPDRIDQYIGNVEVGLNNDRGWFFQAFIEDKDGELRPQNYEETLFCMGCHSNIGATADSTFVFQRKFGDDEFQNGWFHWSQKDFSGIKDMVLEDGEGEYAKYLALNNAGDEFRSNTEIVEKFFVEGWKNNHEMIEKEYALNQKTPGLKMDRSWKLKADAMEILKNDISYLLMPSAKRAIKLNKAYKAVVDEQSYIFGRDVNIKPSKNVHKEVEQGESTGIKAFLYEY</sequence>
<gene>
    <name evidence="2" type="ORF">IMC76_08530</name>
</gene>
<organism evidence="2 3">
    <name type="scientific">Campylobacter corcagiensis</name>
    <dbReference type="NCBI Taxonomy" id="1448857"/>
    <lineage>
        <taxon>Bacteria</taxon>
        <taxon>Pseudomonadati</taxon>
        <taxon>Campylobacterota</taxon>
        <taxon>Epsilonproteobacteria</taxon>
        <taxon>Campylobacterales</taxon>
        <taxon>Campylobacteraceae</taxon>
        <taxon>Campylobacter</taxon>
    </lineage>
</organism>
<dbReference type="AlphaFoldDB" id="A0A7M1LF96"/>
<dbReference type="EMBL" id="CP063078">
    <property type="protein sequence ID" value="QOQ87239.1"/>
    <property type="molecule type" value="Genomic_DNA"/>
</dbReference>
<accession>A0A7M1LF96</accession>
<dbReference type="Proteomes" id="UP000594749">
    <property type="component" value="Chromosome"/>
</dbReference>
<keyword evidence="1" id="KW-0732">Signal</keyword>
<proteinExistence type="predicted"/>
<reference evidence="2 3" key="1">
    <citation type="submission" date="2020-10" db="EMBL/GenBank/DDBJ databases">
        <title>Campylobacter and Helicobacter PacBio genomes.</title>
        <authorList>
            <person name="Lane C."/>
        </authorList>
    </citation>
    <scope>NUCLEOTIDE SEQUENCE [LARGE SCALE GENOMIC DNA]</scope>
    <source>
        <strain evidence="2 3">2016D-0077</strain>
    </source>
</reference>
<dbReference type="OrthoDB" id="8692at2"/>
<feature type="signal peptide" evidence="1">
    <location>
        <begin position="1"/>
        <end position="17"/>
    </location>
</feature>
<name>A0A7M1LF96_9BACT</name>
<protein>
    <recommendedName>
        <fullName evidence="4">Cytochrome c domain-containing protein</fullName>
    </recommendedName>
</protein>
<keyword evidence="3" id="KW-1185">Reference proteome</keyword>
<evidence type="ECO:0008006" key="4">
    <source>
        <dbReference type="Google" id="ProtNLM"/>
    </source>
</evidence>
<evidence type="ECO:0000313" key="3">
    <source>
        <dbReference type="Proteomes" id="UP000594749"/>
    </source>
</evidence>
<feature type="chain" id="PRO_5029627597" description="Cytochrome c domain-containing protein" evidence="1">
    <location>
        <begin position="18"/>
        <end position="582"/>
    </location>
</feature>
<evidence type="ECO:0000256" key="1">
    <source>
        <dbReference type="SAM" id="SignalP"/>
    </source>
</evidence>